<proteinExistence type="predicted"/>
<reference evidence="1 2" key="2">
    <citation type="submission" date="2014-03" db="EMBL/GenBank/DDBJ databases">
        <title>The Genome Sequence of Anncaliia algerae insect isolate PRA339.</title>
        <authorList>
            <consortium name="The Broad Institute Genome Sequencing Platform"/>
            <consortium name="The Broad Institute Genome Sequencing Center for Infectious Disease"/>
            <person name="Cuomo C."/>
            <person name="Becnel J."/>
            <person name="Sanscrainte N."/>
            <person name="Walker B."/>
            <person name="Young S.K."/>
            <person name="Zeng Q."/>
            <person name="Gargeya S."/>
            <person name="Fitzgerald M."/>
            <person name="Haas B."/>
            <person name="Abouelleil A."/>
            <person name="Alvarado L."/>
            <person name="Arachchi H.M."/>
            <person name="Berlin A.M."/>
            <person name="Chapman S.B."/>
            <person name="Dewar J."/>
            <person name="Goldberg J."/>
            <person name="Griggs A."/>
            <person name="Gujja S."/>
            <person name="Hansen M."/>
            <person name="Howarth C."/>
            <person name="Imamovic A."/>
            <person name="Larimer J."/>
            <person name="McCowan C."/>
            <person name="Murphy C."/>
            <person name="Neiman D."/>
            <person name="Pearson M."/>
            <person name="Priest M."/>
            <person name="Roberts A."/>
            <person name="Saif S."/>
            <person name="Shea T."/>
            <person name="Sisk P."/>
            <person name="Sykes S."/>
            <person name="Wortman J."/>
            <person name="Nusbaum C."/>
            <person name="Birren B."/>
        </authorList>
    </citation>
    <scope>NUCLEOTIDE SEQUENCE [LARGE SCALE GENOMIC DNA]</scope>
    <source>
        <strain evidence="1 2">PRA339</strain>
    </source>
</reference>
<feature type="non-terminal residue" evidence="1">
    <location>
        <position position="21"/>
    </location>
</feature>
<protein>
    <submittedName>
        <fullName evidence="1">Uncharacterized protein</fullName>
    </submittedName>
</protein>
<dbReference type="AlphaFoldDB" id="A0A059F647"/>
<organism evidence="1 2">
    <name type="scientific">Anncaliia algerae PRA339</name>
    <dbReference type="NCBI Taxonomy" id="1288291"/>
    <lineage>
        <taxon>Eukaryota</taxon>
        <taxon>Fungi</taxon>
        <taxon>Fungi incertae sedis</taxon>
        <taxon>Microsporidia</taxon>
        <taxon>Tubulinosematoidea</taxon>
        <taxon>Tubulinosematidae</taxon>
        <taxon>Anncaliia</taxon>
    </lineage>
</organism>
<evidence type="ECO:0000313" key="1">
    <source>
        <dbReference type="EMBL" id="KCZ82456.1"/>
    </source>
</evidence>
<dbReference type="HOGENOM" id="CLU_3427960_0_0_1"/>
<gene>
    <name evidence="1" type="ORF">H312_00114</name>
</gene>
<dbReference type="EMBL" id="KK365130">
    <property type="protein sequence ID" value="KCZ82456.1"/>
    <property type="molecule type" value="Genomic_DNA"/>
</dbReference>
<dbReference type="Proteomes" id="UP000030655">
    <property type="component" value="Unassembled WGS sequence"/>
</dbReference>
<name>A0A059F647_9MICR</name>
<keyword evidence="2" id="KW-1185">Reference proteome</keyword>
<reference evidence="2" key="1">
    <citation type="submission" date="2013-02" db="EMBL/GenBank/DDBJ databases">
        <authorList>
            <consortium name="The Broad Institute Genome Sequencing Platform"/>
            <person name="Cuomo C."/>
            <person name="Becnel J."/>
            <person name="Sanscrainte N."/>
            <person name="Walker B."/>
            <person name="Young S.K."/>
            <person name="Zeng Q."/>
            <person name="Gargeya S."/>
            <person name="Fitzgerald M."/>
            <person name="Haas B."/>
            <person name="Abouelleil A."/>
            <person name="Alvarado L."/>
            <person name="Arachchi H.M."/>
            <person name="Berlin A.M."/>
            <person name="Chapman S.B."/>
            <person name="Dewar J."/>
            <person name="Goldberg J."/>
            <person name="Griggs A."/>
            <person name="Gujja S."/>
            <person name="Hansen M."/>
            <person name="Howarth C."/>
            <person name="Imamovic A."/>
            <person name="Larimer J."/>
            <person name="McCowan C."/>
            <person name="Murphy C."/>
            <person name="Neiman D."/>
            <person name="Pearson M."/>
            <person name="Priest M."/>
            <person name="Roberts A."/>
            <person name="Saif S."/>
            <person name="Shea T."/>
            <person name="Sisk P."/>
            <person name="Sykes S."/>
            <person name="Wortman J."/>
            <person name="Nusbaum C."/>
            <person name="Birren B."/>
        </authorList>
    </citation>
    <scope>NUCLEOTIDE SEQUENCE [LARGE SCALE GENOMIC DNA]</scope>
    <source>
        <strain evidence="2">PRA339</strain>
    </source>
</reference>
<sequence>MIILCVLLIQGSNIRNWLLPY</sequence>
<evidence type="ECO:0000313" key="2">
    <source>
        <dbReference type="Proteomes" id="UP000030655"/>
    </source>
</evidence>
<accession>A0A059F647</accession>
<dbReference type="VEuPathDB" id="MicrosporidiaDB:H312_00114"/>